<dbReference type="HOGENOM" id="CLU_3107881_0_0_1"/>
<gene>
    <name evidence="1" type="ORF">SERLADRAFT_458396</name>
</gene>
<organism>
    <name type="scientific">Serpula lacrymans var. lacrymans (strain S7.9)</name>
    <name type="common">Dry rot fungus</name>
    <dbReference type="NCBI Taxonomy" id="578457"/>
    <lineage>
        <taxon>Eukaryota</taxon>
        <taxon>Fungi</taxon>
        <taxon>Dikarya</taxon>
        <taxon>Basidiomycota</taxon>
        <taxon>Agaricomycotina</taxon>
        <taxon>Agaricomycetes</taxon>
        <taxon>Agaricomycetidae</taxon>
        <taxon>Boletales</taxon>
        <taxon>Coniophorineae</taxon>
        <taxon>Serpulaceae</taxon>
        <taxon>Serpula</taxon>
    </lineage>
</organism>
<dbReference type="EMBL" id="GL945429">
    <property type="protein sequence ID" value="EGO29980.1"/>
    <property type="molecule type" value="Genomic_DNA"/>
</dbReference>
<dbReference type="GeneID" id="18817714"/>
<reference evidence="1" key="1">
    <citation type="submission" date="2011-04" db="EMBL/GenBank/DDBJ databases">
        <title>Evolution of plant cell wall degrading machinery underlies the functional diversity of forest fungi.</title>
        <authorList>
            <consortium name="US DOE Joint Genome Institute (JGI-PGF)"/>
            <person name="Eastwood D.C."/>
            <person name="Floudas D."/>
            <person name="Binder M."/>
            <person name="Majcherczyk A."/>
            <person name="Schneider P."/>
            <person name="Aerts A."/>
            <person name="Asiegbu F.O."/>
            <person name="Baker S.E."/>
            <person name="Barry K."/>
            <person name="Bendiksby M."/>
            <person name="Blumentritt M."/>
            <person name="Coutinho P.M."/>
            <person name="Cullen D."/>
            <person name="Cullen D."/>
            <person name="Gathman A."/>
            <person name="Goodell B."/>
            <person name="Henrissat B."/>
            <person name="Ihrmark K."/>
            <person name="Kauserud H."/>
            <person name="Kohler A."/>
            <person name="LaButti K."/>
            <person name="Lapidus A."/>
            <person name="Lavin J.L."/>
            <person name="Lee Y.-H."/>
            <person name="Lindquist E."/>
            <person name="Lilly W."/>
            <person name="Lucas S."/>
            <person name="Morin E."/>
            <person name="Murat C."/>
            <person name="Oguiza J.A."/>
            <person name="Park J."/>
            <person name="Pisabarro A.G."/>
            <person name="Riley R."/>
            <person name="Rosling A."/>
            <person name="Salamov A."/>
            <person name="Schmidt O."/>
            <person name="Schmutz J."/>
            <person name="Skrede I."/>
            <person name="Stenlid J."/>
            <person name="Wiebenga A."/>
            <person name="Xie X."/>
            <person name="Kues U."/>
            <person name="Hibbett D.S."/>
            <person name="Hoffmeister D."/>
            <person name="Hogberg N."/>
            <person name="Martin F."/>
            <person name="Grigoriev I.V."/>
            <person name="Watkinson S.C."/>
        </authorList>
    </citation>
    <scope>NUCLEOTIDE SEQUENCE</scope>
    <source>
        <strain evidence="1">S7.9</strain>
    </source>
</reference>
<dbReference type="Proteomes" id="UP000008064">
    <property type="component" value="Unassembled WGS sequence"/>
</dbReference>
<dbReference type="AlphaFoldDB" id="F8NIR5"/>
<evidence type="ECO:0000313" key="1">
    <source>
        <dbReference type="EMBL" id="EGO29980.1"/>
    </source>
</evidence>
<accession>F8NIR5</accession>
<proteinExistence type="predicted"/>
<protein>
    <submittedName>
        <fullName evidence="1">Uncharacterized protein</fullName>
    </submittedName>
</protein>
<name>F8NIR5_SERL9</name>
<dbReference type="RefSeq" id="XP_007314222.1">
    <property type="nucleotide sequence ID" value="XM_007314160.1"/>
</dbReference>
<sequence>MKNPMYLYLWHKWLSSSCCSVYTRLPTRHQKTYVYMQLHQQTKYVGAHQLY</sequence>
<dbReference type="KEGG" id="sla:SERLADRAFT_458396"/>